<sequence length="74" mass="8138">MGNNNRYERCRKDASEDKVVKKVGRVVRQVVGLGKRSCADRVGHDSHAKKPGESAQPRTEGDDGARSDEVMCPL</sequence>
<feature type="compositionally biased region" description="Basic and acidic residues" evidence="1">
    <location>
        <begin position="59"/>
        <end position="74"/>
    </location>
</feature>
<protein>
    <submittedName>
        <fullName evidence="2">Unannotated protein</fullName>
    </submittedName>
</protein>
<evidence type="ECO:0000256" key="1">
    <source>
        <dbReference type="SAM" id="MobiDB-lite"/>
    </source>
</evidence>
<dbReference type="AlphaFoldDB" id="A0A6J6DFV5"/>
<dbReference type="EMBL" id="CAEZSU010000205">
    <property type="protein sequence ID" value="CAB4562216.1"/>
    <property type="molecule type" value="Genomic_DNA"/>
</dbReference>
<evidence type="ECO:0000313" key="2">
    <source>
        <dbReference type="EMBL" id="CAB4562216.1"/>
    </source>
</evidence>
<feature type="region of interest" description="Disordered" evidence="1">
    <location>
        <begin position="37"/>
        <end position="74"/>
    </location>
</feature>
<name>A0A6J6DFV5_9ZZZZ</name>
<accession>A0A6J6DFV5</accession>
<gene>
    <name evidence="2" type="ORF">UFOPK1495_01571</name>
</gene>
<reference evidence="2" key="1">
    <citation type="submission" date="2020-05" db="EMBL/GenBank/DDBJ databases">
        <authorList>
            <person name="Chiriac C."/>
            <person name="Salcher M."/>
            <person name="Ghai R."/>
            <person name="Kavagutti S V."/>
        </authorList>
    </citation>
    <scope>NUCLEOTIDE SEQUENCE</scope>
</reference>
<feature type="compositionally biased region" description="Basic and acidic residues" evidence="1">
    <location>
        <begin position="37"/>
        <end position="52"/>
    </location>
</feature>
<proteinExistence type="predicted"/>
<organism evidence="2">
    <name type="scientific">freshwater metagenome</name>
    <dbReference type="NCBI Taxonomy" id="449393"/>
    <lineage>
        <taxon>unclassified sequences</taxon>
        <taxon>metagenomes</taxon>
        <taxon>ecological metagenomes</taxon>
    </lineage>
</organism>